<feature type="non-terminal residue" evidence="1">
    <location>
        <position position="1"/>
    </location>
</feature>
<evidence type="ECO:0000313" key="1">
    <source>
        <dbReference type="EMBL" id="TFK82623.1"/>
    </source>
</evidence>
<dbReference type="Proteomes" id="UP000308197">
    <property type="component" value="Unassembled WGS sequence"/>
</dbReference>
<evidence type="ECO:0000313" key="2">
    <source>
        <dbReference type="Proteomes" id="UP000308197"/>
    </source>
</evidence>
<dbReference type="EMBL" id="ML211466">
    <property type="protein sequence ID" value="TFK82623.1"/>
    <property type="molecule type" value="Genomic_DNA"/>
</dbReference>
<reference evidence="1 2" key="1">
    <citation type="journal article" date="2019" name="Nat. Ecol. Evol.">
        <title>Megaphylogeny resolves global patterns of mushroom evolution.</title>
        <authorList>
            <person name="Varga T."/>
            <person name="Krizsan K."/>
            <person name="Foldi C."/>
            <person name="Dima B."/>
            <person name="Sanchez-Garcia M."/>
            <person name="Sanchez-Ramirez S."/>
            <person name="Szollosi G.J."/>
            <person name="Szarkandi J.G."/>
            <person name="Papp V."/>
            <person name="Albert L."/>
            <person name="Andreopoulos W."/>
            <person name="Angelini C."/>
            <person name="Antonin V."/>
            <person name="Barry K.W."/>
            <person name="Bougher N.L."/>
            <person name="Buchanan P."/>
            <person name="Buyck B."/>
            <person name="Bense V."/>
            <person name="Catcheside P."/>
            <person name="Chovatia M."/>
            <person name="Cooper J."/>
            <person name="Damon W."/>
            <person name="Desjardin D."/>
            <person name="Finy P."/>
            <person name="Geml J."/>
            <person name="Haridas S."/>
            <person name="Hughes K."/>
            <person name="Justo A."/>
            <person name="Karasinski D."/>
            <person name="Kautmanova I."/>
            <person name="Kiss B."/>
            <person name="Kocsube S."/>
            <person name="Kotiranta H."/>
            <person name="LaButti K.M."/>
            <person name="Lechner B.E."/>
            <person name="Liimatainen K."/>
            <person name="Lipzen A."/>
            <person name="Lukacs Z."/>
            <person name="Mihaltcheva S."/>
            <person name="Morgado L.N."/>
            <person name="Niskanen T."/>
            <person name="Noordeloos M.E."/>
            <person name="Ohm R.A."/>
            <person name="Ortiz-Santana B."/>
            <person name="Ovrebo C."/>
            <person name="Racz N."/>
            <person name="Riley R."/>
            <person name="Savchenko A."/>
            <person name="Shiryaev A."/>
            <person name="Soop K."/>
            <person name="Spirin V."/>
            <person name="Szebenyi C."/>
            <person name="Tomsovsky M."/>
            <person name="Tulloss R.E."/>
            <person name="Uehling J."/>
            <person name="Grigoriev I.V."/>
            <person name="Vagvolgyi C."/>
            <person name="Papp T."/>
            <person name="Martin F.M."/>
            <person name="Miettinen O."/>
            <person name="Hibbett D.S."/>
            <person name="Nagy L.G."/>
        </authorList>
    </citation>
    <scope>NUCLEOTIDE SEQUENCE [LARGE SCALE GENOMIC DNA]</scope>
    <source>
        <strain evidence="1 2">HHB13444</strain>
    </source>
</reference>
<organism evidence="1 2">
    <name type="scientific">Polyporus arcularius HHB13444</name>
    <dbReference type="NCBI Taxonomy" id="1314778"/>
    <lineage>
        <taxon>Eukaryota</taxon>
        <taxon>Fungi</taxon>
        <taxon>Dikarya</taxon>
        <taxon>Basidiomycota</taxon>
        <taxon>Agaricomycotina</taxon>
        <taxon>Agaricomycetes</taxon>
        <taxon>Polyporales</taxon>
        <taxon>Polyporaceae</taxon>
        <taxon>Polyporus</taxon>
    </lineage>
</organism>
<name>A0A5C3P9X9_9APHY</name>
<keyword evidence="2" id="KW-1185">Reference proteome</keyword>
<dbReference type="AlphaFoldDB" id="A0A5C3P9X9"/>
<proteinExistence type="predicted"/>
<gene>
    <name evidence="1" type="ORF">K466DRAFT_499985</name>
</gene>
<dbReference type="InParanoid" id="A0A5C3P9X9"/>
<protein>
    <submittedName>
        <fullName evidence="1">Uncharacterized protein</fullName>
    </submittedName>
</protein>
<sequence>LFEFSPESGDAGFYQWGLDAGHHQDGWEPFNLLDSRWFTADYPENAEELLEASLLQLIQPLRRYLL</sequence>
<accession>A0A5C3P9X9</accession>